<gene>
    <name evidence="1" type="ORF">BAA01_10760</name>
</gene>
<evidence type="ECO:0000313" key="1">
    <source>
        <dbReference type="EMBL" id="OUM87919.1"/>
    </source>
</evidence>
<dbReference type="Proteomes" id="UP000196475">
    <property type="component" value="Unassembled WGS sequence"/>
</dbReference>
<dbReference type="Pfam" id="PF13046">
    <property type="entry name" value="DUF3906"/>
    <property type="match status" value="1"/>
</dbReference>
<organism evidence="1 2">
    <name type="scientific">Bacillus thermozeamaize</name>
    <dbReference type="NCBI Taxonomy" id="230954"/>
    <lineage>
        <taxon>Bacteria</taxon>
        <taxon>Bacillati</taxon>
        <taxon>Bacillota</taxon>
        <taxon>Bacilli</taxon>
        <taxon>Bacillales</taxon>
        <taxon>Bacillaceae</taxon>
        <taxon>Bacillus</taxon>
    </lineage>
</organism>
<accession>A0A1Y3PUB1</accession>
<comment type="caution">
    <text evidence="1">The sequence shown here is derived from an EMBL/GenBank/DDBJ whole genome shotgun (WGS) entry which is preliminary data.</text>
</comment>
<dbReference type="AlphaFoldDB" id="A0A1Y3PUB1"/>
<dbReference type="EMBL" id="LZRT01000067">
    <property type="protein sequence ID" value="OUM87919.1"/>
    <property type="molecule type" value="Genomic_DNA"/>
</dbReference>
<reference evidence="2" key="1">
    <citation type="submission" date="2016-06" db="EMBL/GenBank/DDBJ databases">
        <authorList>
            <person name="Nascimento L."/>
            <person name="Pereira R.V."/>
            <person name="Martins L.F."/>
            <person name="Quaggio R.B."/>
            <person name="Silva A.M."/>
            <person name="Setubal J.C."/>
        </authorList>
    </citation>
    <scope>NUCLEOTIDE SEQUENCE [LARGE SCALE GENOMIC DNA]</scope>
</reference>
<name>A0A1Y3PUB1_9BACI</name>
<proteinExistence type="predicted"/>
<evidence type="ECO:0000313" key="2">
    <source>
        <dbReference type="Proteomes" id="UP000196475"/>
    </source>
</evidence>
<evidence type="ECO:0008006" key="3">
    <source>
        <dbReference type="Google" id="ProtNLM"/>
    </source>
</evidence>
<sequence length="81" mass="9143">MSDASDTKETFLYRVEAELQDGRLLTVIVAAYSDQQAFHHAENHLLRHTVAPPRIDSLSLVEKKPFRRGAGYVIETAKEGF</sequence>
<protein>
    <recommendedName>
        <fullName evidence="3">DUF3906 domain-containing protein</fullName>
    </recommendedName>
</protein>
<dbReference type="InterPro" id="IPR024998">
    <property type="entry name" value="DUF3906"/>
</dbReference>